<evidence type="ECO:0000313" key="1">
    <source>
        <dbReference type="EMBL" id="MCH6159294.1"/>
    </source>
</evidence>
<gene>
    <name evidence="1" type="ORF">MMA15_02325</name>
</gene>
<dbReference type="Proteomes" id="UP001166784">
    <property type="component" value="Unassembled WGS sequence"/>
</dbReference>
<keyword evidence="2" id="KW-1185">Reference proteome</keyword>
<reference evidence="1" key="1">
    <citation type="submission" date="2022-03" db="EMBL/GenBank/DDBJ databases">
        <authorList>
            <person name="Santos J.D.N."/>
            <person name="Kallscheuer N."/>
            <person name="Jogler C."/>
            <person name="Lage O.M."/>
        </authorList>
    </citation>
    <scope>NUCLEOTIDE SEQUENCE</scope>
    <source>
        <strain evidence="1">M600PL45_2</strain>
    </source>
</reference>
<evidence type="ECO:0000313" key="2">
    <source>
        <dbReference type="Proteomes" id="UP001166784"/>
    </source>
</evidence>
<reference evidence="1" key="2">
    <citation type="journal article" date="2023" name="Int. J. Syst. Evol. Microbiol.">
        <title>Streptomyces marispadix sp. nov., isolated from marine beach sediment of the Northern Coast of Portugal.</title>
        <authorList>
            <person name="dos Santos J.D.N."/>
            <person name="Vitorino I.R."/>
            <person name="Kallscheuer N."/>
            <person name="Srivastava A."/>
            <person name="Krautwurst S."/>
            <person name="Marz M."/>
            <person name="Jogler C."/>
            <person name="Lobo Da Cunha A."/>
            <person name="Catita J."/>
            <person name="Goncalves H."/>
            <person name="Gonzalez I."/>
            <person name="Reyes F."/>
            <person name="Lage O.M."/>
        </authorList>
    </citation>
    <scope>NUCLEOTIDE SEQUENCE</scope>
    <source>
        <strain evidence="1">M600PL45_2</strain>
    </source>
</reference>
<organism evidence="1 2">
    <name type="scientific">Streptomyces marispadix</name>
    <dbReference type="NCBI Taxonomy" id="2922868"/>
    <lineage>
        <taxon>Bacteria</taxon>
        <taxon>Bacillati</taxon>
        <taxon>Actinomycetota</taxon>
        <taxon>Actinomycetes</taxon>
        <taxon>Kitasatosporales</taxon>
        <taxon>Streptomycetaceae</taxon>
        <taxon>Streptomyces</taxon>
    </lineage>
</organism>
<dbReference type="RefSeq" id="WP_241057258.1">
    <property type="nucleotide sequence ID" value="NZ_JAKWJU010000002.1"/>
</dbReference>
<accession>A0ABS9SSQ4</accession>
<proteinExistence type="predicted"/>
<dbReference type="EMBL" id="JAKWJU010000002">
    <property type="protein sequence ID" value="MCH6159294.1"/>
    <property type="molecule type" value="Genomic_DNA"/>
</dbReference>
<name>A0ABS9SSQ4_9ACTN</name>
<evidence type="ECO:0008006" key="3">
    <source>
        <dbReference type="Google" id="ProtNLM"/>
    </source>
</evidence>
<sequence>MERTVFETVFRGAELPPAERFDGWRQLAFASHAPTELRTDHADDFDATLRLLELGPVQVSVLACPSLLGDGSETLVGPTALLPGHVRPPVRACDYARGAIGRITLRGGPVASRMDFPPAAGRFPPALAGGRLARLSAPALPVGTRAVAP</sequence>
<protein>
    <recommendedName>
        <fullName evidence="3">AraC family transcriptional regulator</fullName>
    </recommendedName>
</protein>
<comment type="caution">
    <text evidence="1">The sequence shown here is derived from an EMBL/GenBank/DDBJ whole genome shotgun (WGS) entry which is preliminary data.</text>
</comment>